<gene>
    <name evidence="3" type="ORF">FSZ17_13565</name>
</gene>
<feature type="chain" id="PRO_5038427201" evidence="1">
    <location>
        <begin position="21"/>
        <end position="92"/>
    </location>
</feature>
<evidence type="ECO:0000259" key="2">
    <source>
        <dbReference type="SMART" id="SM00894"/>
    </source>
</evidence>
<feature type="signal peptide" evidence="1">
    <location>
        <begin position="1"/>
        <end position="20"/>
    </location>
</feature>
<dbReference type="Pfam" id="PF05901">
    <property type="entry name" value="Excalibur"/>
    <property type="match status" value="1"/>
</dbReference>
<name>A0A5B8Z500_CYTDA</name>
<reference evidence="4" key="1">
    <citation type="submission" date="2019-08" db="EMBL/GenBank/DDBJ databases">
        <authorList>
            <person name="Zheng X."/>
        </authorList>
    </citation>
    <scope>NUCLEOTIDE SEQUENCE [LARGE SCALE GENOMIC DNA]</scope>
    <source>
        <strain evidence="4">FJAT-25496</strain>
    </source>
</reference>
<protein>
    <submittedName>
        <fullName evidence="3">Excalibur calcium-binding domain-containing protein</fullName>
    </submittedName>
</protein>
<dbReference type="AlphaFoldDB" id="A0A5B8Z500"/>
<evidence type="ECO:0000313" key="4">
    <source>
        <dbReference type="Proteomes" id="UP000321555"/>
    </source>
</evidence>
<organism evidence="3 4">
    <name type="scientific">Cytobacillus dafuensis</name>
    <name type="common">Bacillus dafuensis</name>
    <dbReference type="NCBI Taxonomy" id="1742359"/>
    <lineage>
        <taxon>Bacteria</taxon>
        <taxon>Bacillati</taxon>
        <taxon>Bacillota</taxon>
        <taxon>Bacilli</taxon>
        <taxon>Bacillales</taxon>
        <taxon>Bacillaceae</taxon>
        <taxon>Cytobacillus</taxon>
    </lineage>
</organism>
<dbReference type="STRING" id="1742359.GCA_001439625_01781"/>
<dbReference type="RefSeq" id="WP_057770909.1">
    <property type="nucleotide sequence ID" value="NZ_CP042593.1"/>
</dbReference>
<dbReference type="EMBL" id="CP042593">
    <property type="protein sequence ID" value="QED48180.1"/>
    <property type="molecule type" value="Genomic_DNA"/>
</dbReference>
<keyword evidence="1" id="KW-0732">Signal</keyword>
<dbReference type="InterPro" id="IPR008613">
    <property type="entry name" value="Excalibur_Ca-bd_domain"/>
</dbReference>
<dbReference type="SMART" id="SM00894">
    <property type="entry name" value="Excalibur"/>
    <property type="match status" value="1"/>
</dbReference>
<keyword evidence="4" id="KW-1185">Reference proteome</keyword>
<evidence type="ECO:0000256" key="1">
    <source>
        <dbReference type="SAM" id="SignalP"/>
    </source>
</evidence>
<dbReference type="KEGG" id="bda:FSZ17_13565"/>
<dbReference type="OrthoDB" id="2735480at2"/>
<dbReference type="Proteomes" id="UP000321555">
    <property type="component" value="Chromosome"/>
</dbReference>
<accession>A0A5B8Z500</accession>
<sequence length="92" mass="10007">MKKIGTIFLSALLAIGFSYSANTSTVDAKSPIMAKKYQNCKELNKDYAGGVAKTASAKNKGGKTKYKPHISKELYDANQSKDRDGDLIACER</sequence>
<feature type="domain" description="Excalibur calcium-binding" evidence="2">
    <location>
        <begin position="36"/>
        <end position="91"/>
    </location>
</feature>
<evidence type="ECO:0000313" key="3">
    <source>
        <dbReference type="EMBL" id="QED48180.1"/>
    </source>
</evidence>
<proteinExistence type="predicted"/>